<gene>
    <name evidence="2" type="ORF">GXM_04933</name>
</gene>
<organism evidence="2 3">
    <name type="scientific">Nostoc sphaeroides CCNUC1</name>
    <dbReference type="NCBI Taxonomy" id="2653204"/>
    <lineage>
        <taxon>Bacteria</taxon>
        <taxon>Bacillati</taxon>
        <taxon>Cyanobacteriota</taxon>
        <taxon>Cyanophyceae</taxon>
        <taxon>Nostocales</taxon>
        <taxon>Nostocaceae</taxon>
        <taxon>Nostoc</taxon>
    </lineage>
</organism>
<feature type="compositionally biased region" description="Polar residues" evidence="1">
    <location>
        <begin position="241"/>
        <end position="250"/>
    </location>
</feature>
<dbReference type="Proteomes" id="UP000326678">
    <property type="component" value="Chromosome Gxm1"/>
</dbReference>
<protein>
    <submittedName>
        <fullName evidence="2">Uncharacterized protein</fullName>
    </submittedName>
</protein>
<evidence type="ECO:0000256" key="1">
    <source>
        <dbReference type="SAM" id="MobiDB-lite"/>
    </source>
</evidence>
<name>A0A5P8W4L4_9NOSO</name>
<dbReference type="EMBL" id="CP045226">
    <property type="protein sequence ID" value="QFS47441.1"/>
    <property type="molecule type" value="Genomic_DNA"/>
</dbReference>
<sequence length="271" mass="30079">MPFIMQNLDLKTILTKLKALSLTNLQAAICLMLLAGSYGCVQKAQEKVEMKIGDVQPISSKGIYNVVGSTNLPESSKITVAAVRYLRPVSGQTEALLNSDTKINRSILARQIVEVKQGQWEAALNLWQVSPDGSFQEVWQANPAQIRLFPEGGVTFVAIFDPATQSEQPDNQNSQKLKSENQQLFKLEKLESKLIRFTNEGEKYLQVSQTLTVALPTGKTIPPRPQPEDLNGGWGNRYQIPPQSIASKSTLPPPIKNRQTDAYLTPSEFLR</sequence>
<proteinExistence type="predicted"/>
<accession>A0A5P8W4L4</accession>
<feature type="region of interest" description="Disordered" evidence="1">
    <location>
        <begin position="241"/>
        <end position="271"/>
    </location>
</feature>
<keyword evidence="3" id="KW-1185">Reference proteome</keyword>
<reference evidence="2 3" key="1">
    <citation type="submission" date="2019-10" db="EMBL/GenBank/DDBJ databases">
        <title>Genomic and transcriptomic insights into the perfect genentic adaptation of a filamentous nitrogen-fixing cyanobacterium to rice fields.</title>
        <authorList>
            <person name="Chen Z."/>
        </authorList>
    </citation>
    <scope>NUCLEOTIDE SEQUENCE [LARGE SCALE GENOMIC DNA]</scope>
    <source>
        <strain evidence="2">CCNUC1</strain>
    </source>
</reference>
<dbReference type="AlphaFoldDB" id="A0A5P8W4L4"/>
<dbReference type="KEGG" id="nsh:GXM_04933"/>
<dbReference type="RefSeq" id="WP_225892214.1">
    <property type="nucleotide sequence ID" value="NZ_CP045226.1"/>
</dbReference>
<evidence type="ECO:0000313" key="2">
    <source>
        <dbReference type="EMBL" id="QFS47441.1"/>
    </source>
</evidence>
<evidence type="ECO:0000313" key="3">
    <source>
        <dbReference type="Proteomes" id="UP000326678"/>
    </source>
</evidence>